<feature type="region of interest" description="Disordered" evidence="1">
    <location>
        <begin position="1"/>
        <end position="21"/>
    </location>
</feature>
<feature type="region of interest" description="Disordered" evidence="1">
    <location>
        <begin position="129"/>
        <end position="164"/>
    </location>
</feature>
<evidence type="ECO:0008006" key="4">
    <source>
        <dbReference type="Google" id="ProtNLM"/>
    </source>
</evidence>
<dbReference type="Proteomes" id="UP000663088">
    <property type="component" value="Chromosome"/>
</dbReference>
<proteinExistence type="predicted"/>
<evidence type="ECO:0000313" key="2">
    <source>
        <dbReference type="EMBL" id="QSR85958.1"/>
    </source>
</evidence>
<protein>
    <recommendedName>
        <fullName evidence="4">J domain-containing protein</fullName>
    </recommendedName>
</protein>
<accession>A0ABX7PTE8</accession>
<gene>
    <name evidence="2" type="ORF">EM20IM_05385</name>
</gene>
<organism evidence="2 3">
    <name type="scientific">Candidatus Methylacidiphilum infernorum</name>
    <dbReference type="NCBI Taxonomy" id="511746"/>
    <lineage>
        <taxon>Bacteria</taxon>
        <taxon>Pseudomonadati</taxon>
        <taxon>Verrucomicrobiota</taxon>
        <taxon>Methylacidiphilae</taxon>
        <taxon>Methylacidiphilales</taxon>
        <taxon>Methylacidiphilaceae</taxon>
        <taxon>Methylacidiphilum (ex Ratnadevi et al. 2023)</taxon>
    </lineage>
</organism>
<evidence type="ECO:0000313" key="3">
    <source>
        <dbReference type="Proteomes" id="UP000663088"/>
    </source>
</evidence>
<dbReference type="EMBL" id="CP065956">
    <property type="protein sequence ID" value="QSR85958.1"/>
    <property type="molecule type" value="Genomic_DNA"/>
</dbReference>
<feature type="compositionally biased region" description="Basic and acidic residues" evidence="1">
    <location>
        <begin position="130"/>
        <end position="147"/>
    </location>
</feature>
<sequence>MMKREKLTVRSFHKPSPSFHSSKTGSSFPLVCVDNKTIRRSWETHYMNLQDRLEEVQTKLHHFMVYEKPTYTKWVESTFPKETAELKKIESAIADIKQLIFEIEIDSLFHNRGIALSCHFLLQKRKKKKGDNGREEIREDPTEDHSPTDQGLSAHKERNRKASHETKLKTAFRAIARLLHPDANHEISPEKMERWYAAQMAYKAKDLELLESLYYLEEKQLDSLPIALIQKRIAILDKTLHKKTKELERCLGHPAWGFSQLQVDEQYTKKIKSWIDEKIREKKKELFLLNKKMKRWKQEAKWIMAKKKGDKKLKKRGP</sequence>
<keyword evidence="3" id="KW-1185">Reference proteome</keyword>
<feature type="compositionally biased region" description="Basic and acidic residues" evidence="1">
    <location>
        <begin position="154"/>
        <end position="164"/>
    </location>
</feature>
<reference evidence="2 3" key="1">
    <citation type="submission" date="2020-12" db="EMBL/GenBank/DDBJ databases">
        <authorList>
            <person name="Awala S.I."/>
            <person name="Gwak J.-H."/>
            <person name="Kim S.-J."/>
            <person name="Rhee S.-K."/>
        </authorList>
    </citation>
    <scope>NUCLEOTIDE SEQUENCE [LARGE SCALE GENOMIC DNA]</scope>
    <source>
        <strain evidence="2 3">IT5</strain>
    </source>
</reference>
<evidence type="ECO:0000256" key="1">
    <source>
        <dbReference type="SAM" id="MobiDB-lite"/>
    </source>
</evidence>
<name>A0ABX7PTE8_9BACT</name>